<feature type="compositionally biased region" description="Polar residues" evidence="1">
    <location>
        <begin position="12"/>
        <end position="27"/>
    </location>
</feature>
<evidence type="ECO:0000256" key="1">
    <source>
        <dbReference type="SAM" id="MobiDB-lite"/>
    </source>
</evidence>
<dbReference type="AlphaFoldDB" id="A0AAV5LBL4"/>
<comment type="caution">
    <text evidence="2">The sequence shown here is derived from an EMBL/GenBank/DDBJ whole genome shotgun (WGS) entry which is preliminary data.</text>
</comment>
<organism evidence="2 3">
    <name type="scientific">Rubroshorea leprosula</name>
    <dbReference type="NCBI Taxonomy" id="152421"/>
    <lineage>
        <taxon>Eukaryota</taxon>
        <taxon>Viridiplantae</taxon>
        <taxon>Streptophyta</taxon>
        <taxon>Embryophyta</taxon>
        <taxon>Tracheophyta</taxon>
        <taxon>Spermatophyta</taxon>
        <taxon>Magnoliopsida</taxon>
        <taxon>eudicotyledons</taxon>
        <taxon>Gunneridae</taxon>
        <taxon>Pentapetalae</taxon>
        <taxon>rosids</taxon>
        <taxon>malvids</taxon>
        <taxon>Malvales</taxon>
        <taxon>Dipterocarpaceae</taxon>
        <taxon>Rubroshorea</taxon>
    </lineage>
</organism>
<dbReference type="InterPro" id="IPR027443">
    <property type="entry name" value="IPNS-like_sf"/>
</dbReference>
<sequence>MEPNPGFRRTQAWVQRNPSVGSSNQLGSMELDPGFRRTQAWVQRNPGVGSKNPERLGSSNQLGSMELDPGFEEPSTPGFEEPSTPGFEEPSTPGFEMMMMNIYIFSTVGLVFDDDEESKSRKRKEKKKALFGFDSTQAWVQRNPGVGSTEPRRGFNGTQHAWVRDDDDEESKARKRKEKKRALFGFDSTQLVNDEVSSSLLLKKVKKAVHGFFNLPTEEKKKSWRYPGEVEGFGQLFVGIGGAKA</sequence>
<feature type="region of interest" description="Disordered" evidence="1">
    <location>
        <begin position="43"/>
        <end position="94"/>
    </location>
</feature>
<dbReference type="SUPFAM" id="SSF51197">
    <property type="entry name" value="Clavaminate synthase-like"/>
    <property type="match status" value="1"/>
</dbReference>
<gene>
    <name evidence="2" type="ORF">SLEP1_g42777</name>
</gene>
<dbReference type="EMBL" id="BPVZ01000105">
    <property type="protein sequence ID" value="GKV34402.1"/>
    <property type="molecule type" value="Genomic_DNA"/>
</dbReference>
<keyword evidence="3" id="KW-1185">Reference proteome</keyword>
<evidence type="ECO:0000313" key="3">
    <source>
        <dbReference type="Proteomes" id="UP001054252"/>
    </source>
</evidence>
<feature type="region of interest" description="Disordered" evidence="1">
    <location>
        <begin position="141"/>
        <end position="175"/>
    </location>
</feature>
<protein>
    <submittedName>
        <fullName evidence="2">Uncharacterized protein</fullName>
    </submittedName>
</protein>
<accession>A0AAV5LBL4</accession>
<reference evidence="2 3" key="1">
    <citation type="journal article" date="2021" name="Commun. Biol.">
        <title>The genome of Shorea leprosula (Dipterocarpaceae) highlights the ecological relevance of drought in aseasonal tropical rainforests.</title>
        <authorList>
            <person name="Ng K.K.S."/>
            <person name="Kobayashi M.J."/>
            <person name="Fawcett J.A."/>
            <person name="Hatakeyama M."/>
            <person name="Paape T."/>
            <person name="Ng C.H."/>
            <person name="Ang C.C."/>
            <person name="Tnah L.H."/>
            <person name="Lee C.T."/>
            <person name="Nishiyama T."/>
            <person name="Sese J."/>
            <person name="O'Brien M.J."/>
            <person name="Copetti D."/>
            <person name="Mohd Noor M.I."/>
            <person name="Ong R.C."/>
            <person name="Putra M."/>
            <person name="Sireger I.Z."/>
            <person name="Indrioko S."/>
            <person name="Kosugi Y."/>
            <person name="Izuno A."/>
            <person name="Isagi Y."/>
            <person name="Lee S.L."/>
            <person name="Shimizu K.K."/>
        </authorList>
    </citation>
    <scope>NUCLEOTIDE SEQUENCE [LARGE SCALE GENOMIC DNA]</scope>
    <source>
        <strain evidence="2">214</strain>
    </source>
</reference>
<dbReference type="Gene3D" id="2.60.120.330">
    <property type="entry name" value="B-lactam Antibiotic, Isopenicillin N Synthase, Chain"/>
    <property type="match status" value="1"/>
</dbReference>
<name>A0AAV5LBL4_9ROSI</name>
<dbReference type="Proteomes" id="UP001054252">
    <property type="component" value="Unassembled WGS sequence"/>
</dbReference>
<proteinExistence type="predicted"/>
<feature type="region of interest" description="Disordered" evidence="1">
    <location>
        <begin position="1"/>
        <end position="31"/>
    </location>
</feature>
<evidence type="ECO:0000313" key="2">
    <source>
        <dbReference type="EMBL" id="GKV34402.1"/>
    </source>
</evidence>